<feature type="transmembrane region" description="Helical" evidence="2">
    <location>
        <begin position="328"/>
        <end position="347"/>
    </location>
</feature>
<dbReference type="AlphaFoldDB" id="A0A6V6Y6A0"/>
<comment type="caution">
    <text evidence="3">The sequence shown here is derived from an EMBL/GenBank/DDBJ whole genome shotgun (WGS) entry which is preliminary data.</text>
</comment>
<sequence length="360" mass="38267">MKNREEVLQERIERRNSRHEIGNNISWSAIFAGAVTFIAVMFLLSFIGSSIGFATLDFQSSNPFNGLFTGVGIWTVVQLLVSLFAAGFVGGLAAKRVGLLHGFLSWALSMALVVVMLFTAVTATVKTAANTAGSVAGAAGSVAGKAASTVSENVSSLSSTAFEKVGQEVEGVDSKELQANVEKYLKDSENEKLRPGYLQSQVDESVEEIKQAAKDIALNPENAEKIGKDTADKIGARAEDIANSVSQEDITNAVAKNSDLSETEVEEISNNIYDGLQKTYAQAEKTFNEASVEVTKAVEQAKVTAENTVEEAKETGNDVTSTSSKASLLIFVGLLLSAIAAMFGGLLGSRVSNERFIEEN</sequence>
<keyword evidence="2" id="KW-0472">Membrane</keyword>
<feature type="transmembrane region" description="Helical" evidence="2">
    <location>
        <begin position="103"/>
        <end position="125"/>
    </location>
</feature>
<organism evidence="3 4">
    <name type="scientific">Aedoeadaptatus nemausensis</name>
    <dbReference type="NCBI Taxonomy" id="2582829"/>
    <lineage>
        <taxon>Bacteria</taxon>
        <taxon>Bacillati</taxon>
        <taxon>Bacillota</taxon>
        <taxon>Tissierellia</taxon>
        <taxon>Tissierellales</taxon>
        <taxon>Peptoniphilaceae</taxon>
        <taxon>Aedoeadaptatus</taxon>
    </lineage>
</organism>
<protein>
    <submittedName>
        <fullName evidence="3">Uncharacterized protein</fullName>
    </submittedName>
</protein>
<evidence type="ECO:0000256" key="1">
    <source>
        <dbReference type="SAM" id="Coils"/>
    </source>
</evidence>
<dbReference type="EMBL" id="CAIJCS010000022">
    <property type="protein sequence ID" value="CAC9934168.1"/>
    <property type="molecule type" value="Genomic_DNA"/>
</dbReference>
<name>A0A6V6Y6A0_9FIRM</name>
<evidence type="ECO:0000313" key="4">
    <source>
        <dbReference type="Proteomes" id="UP000586454"/>
    </source>
</evidence>
<feature type="transmembrane region" description="Helical" evidence="2">
    <location>
        <begin position="67"/>
        <end position="91"/>
    </location>
</feature>
<accession>A0A6V6Y6A0</accession>
<feature type="coiled-coil region" evidence="1">
    <location>
        <begin position="273"/>
        <end position="315"/>
    </location>
</feature>
<keyword evidence="1" id="KW-0175">Coiled coil</keyword>
<dbReference type="RefSeq" id="WP_180500484.1">
    <property type="nucleotide sequence ID" value="NZ_CAIJCS010000022.1"/>
</dbReference>
<keyword evidence="2" id="KW-1133">Transmembrane helix</keyword>
<keyword evidence="4" id="KW-1185">Reference proteome</keyword>
<keyword evidence="2" id="KW-0812">Transmembrane</keyword>
<evidence type="ECO:0000313" key="3">
    <source>
        <dbReference type="EMBL" id="CAC9934168.1"/>
    </source>
</evidence>
<dbReference type="Proteomes" id="UP000586454">
    <property type="component" value="Unassembled WGS sequence"/>
</dbReference>
<feature type="transmembrane region" description="Helical" evidence="2">
    <location>
        <begin position="21"/>
        <end position="47"/>
    </location>
</feature>
<evidence type="ECO:0000256" key="2">
    <source>
        <dbReference type="SAM" id="Phobius"/>
    </source>
</evidence>
<gene>
    <name evidence="3" type="ORF">PEPNEM18_01353</name>
</gene>
<proteinExistence type="predicted"/>
<reference evidence="3 4" key="1">
    <citation type="submission" date="2020-06" db="EMBL/GenBank/DDBJ databases">
        <authorList>
            <person name="Criscuolo A."/>
        </authorList>
    </citation>
    <scope>NUCLEOTIDE SEQUENCE [LARGE SCALE GENOMIC DNA]</scope>
    <source>
        <strain evidence="3">1804121828</strain>
    </source>
</reference>